<proteinExistence type="predicted"/>
<organism evidence="1 2">
    <name type="scientific">Mycena sanguinolenta</name>
    <dbReference type="NCBI Taxonomy" id="230812"/>
    <lineage>
        <taxon>Eukaryota</taxon>
        <taxon>Fungi</taxon>
        <taxon>Dikarya</taxon>
        <taxon>Basidiomycota</taxon>
        <taxon>Agaricomycotina</taxon>
        <taxon>Agaricomycetes</taxon>
        <taxon>Agaricomycetidae</taxon>
        <taxon>Agaricales</taxon>
        <taxon>Marasmiineae</taxon>
        <taxon>Mycenaceae</taxon>
        <taxon>Mycena</taxon>
    </lineage>
</organism>
<evidence type="ECO:0000313" key="1">
    <source>
        <dbReference type="EMBL" id="KAF7370208.1"/>
    </source>
</evidence>
<protein>
    <submittedName>
        <fullName evidence="1">Uncharacterized protein</fullName>
    </submittedName>
</protein>
<keyword evidence="2" id="KW-1185">Reference proteome</keyword>
<reference evidence="1" key="1">
    <citation type="submission" date="2020-05" db="EMBL/GenBank/DDBJ databases">
        <title>Mycena genomes resolve the evolution of fungal bioluminescence.</title>
        <authorList>
            <person name="Tsai I.J."/>
        </authorList>
    </citation>
    <scope>NUCLEOTIDE SEQUENCE</scope>
    <source>
        <strain evidence="1">160909Yilan</strain>
    </source>
</reference>
<accession>A0A8H6Z0Z5</accession>
<evidence type="ECO:0000313" key="2">
    <source>
        <dbReference type="Proteomes" id="UP000623467"/>
    </source>
</evidence>
<dbReference type="Proteomes" id="UP000623467">
    <property type="component" value="Unassembled WGS sequence"/>
</dbReference>
<dbReference type="AlphaFoldDB" id="A0A8H6Z0Z5"/>
<name>A0A8H6Z0Z5_9AGAR</name>
<comment type="caution">
    <text evidence="1">The sequence shown here is derived from an EMBL/GenBank/DDBJ whole genome shotgun (WGS) entry which is preliminary data.</text>
</comment>
<dbReference type="OrthoDB" id="2990207at2759"/>
<sequence>MADLPRTRLKSGENPMLKFYQKRCSASGLVSVSADVPVPRWLNKWTRSEINLSVTACDKPGWFLPSSESLNVMAASNDIPIDPILLAQAQSVLGIKIPQEIIGKIVDELEDSSLHAFCLATAFFVRATQARIFRSLQIRVNVPYARPAAKDFKQLSPWQAERLFMSSPHLAQYVKRLWIDIPPPQREAGGRFIFIPGIRPVPAPPKPTDCYPPLQTVLPVFTAVRQLEISGPTHRRWVDLPQALKDAIQPIMSLPSIEEIQLSGLSIPAALIRLAVQSAPVLTLFGVAVEDAGEPVPSPAGNLTLRKLTIVNTTKTMVDFLTSPGAPSVHQLSNMFAGELGQGPKNSPSVRDHTRLPTLVHDRYAKCFAVQAPRLPALRVLELEMTGNTAPFCLPDLFISLLTQIPNAMPRLEQVALRVTVASVPLHIRTNRGMQQLPLPGESSESAWTWAHSGPLDLDSLPAVHCLLRFHDDPHPRRVVSESQARERELLREEGYAGFVRCMEELLPALRDNGRLSFSQIFPSAYTKFISGIFGMYD</sequence>
<dbReference type="EMBL" id="JACAZH010000004">
    <property type="protein sequence ID" value="KAF7370208.1"/>
    <property type="molecule type" value="Genomic_DNA"/>
</dbReference>
<gene>
    <name evidence="1" type="ORF">MSAN_00651600</name>
</gene>